<dbReference type="Proteomes" id="UP001642540">
    <property type="component" value="Unassembled WGS sequence"/>
</dbReference>
<feature type="coiled-coil region" evidence="1">
    <location>
        <begin position="131"/>
        <end position="165"/>
    </location>
</feature>
<keyword evidence="2" id="KW-1133">Transmembrane helix</keyword>
<keyword evidence="1" id="KW-0175">Coiled coil</keyword>
<evidence type="ECO:0000313" key="4">
    <source>
        <dbReference type="Proteomes" id="UP001642540"/>
    </source>
</evidence>
<keyword evidence="2" id="KW-0472">Membrane</keyword>
<feature type="transmembrane region" description="Helical" evidence="2">
    <location>
        <begin position="20"/>
        <end position="40"/>
    </location>
</feature>
<proteinExistence type="predicted"/>
<protein>
    <submittedName>
        <fullName evidence="3">Uncharacterized protein</fullName>
    </submittedName>
</protein>
<evidence type="ECO:0000256" key="2">
    <source>
        <dbReference type="SAM" id="Phobius"/>
    </source>
</evidence>
<dbReference type="EMBL" id="CAXLJM020000041">
    <property type="protein sequence ID" value="CAL8109672.1"/>
    <property type="molecule type" value="Genomic_DNA"/>
</dbReference>
<name>A0ABP1QPB5_9HEXA</name>
<sequence length="193" mass="22811">MLASKSKNFLKHDHLEVLLLSFWIIYSILLILLLKFVLNIRTVTFDVLKMPLKDYTCGLLDAKKRSTVKSKGETKLYNKKFKNTTIPSLKQRDCSIGYIQSKPQNTSYENVATDSDIDPVQMREIRKQERHRRLEEAKRIQEEILEKQRQKKEEMAEERERINKGMMAVLFHVLTQPLVQETKQFNEWVGQPD</sequence>
<organism evidence="3 4">
    <name type="scientific">Orchesella dallaii</name>
    <dbReference type="NCBI Taxonomy" id="48710"/>
    <lineage>
        <taxon>Eukaryota</taxon>
        <taxon>Metazoa</taxon>
        <taxon>Ecdysozoa</taxon>
        <taxon>Arthropoda</taxon>
        <taxon>Hexapoda</taxon>
        <taxon>Collembola</taxon>
        <taxon>Entomobryomorpha</taxon>
        <taxon>Entomobryoidea</taxon>
        <taxon>Orchesellidae</taxon>
        <taxon>Orchesellinae</taxon>
        <taxon>Orchesella</taxon>
    </lineage>
</organism>
<reference evidence="3 4" key="1">
    <citation type="submission" date="2024-08" db="EMBL/GenBank/DDBJ databases">
        <authorList>
            <person name="Cucini C."/>
            <person name="Frati F."/>
        </authorList>
    </citation>
    <scope>NUCLEOTIDE SEQUENCE [LARGE SCALE GENOMIC DNA]</scope>
</reference>
<gene>
    <name evidence="3" type="ORF">ODALV1_LOCUS13581</name>
</gene>
<evidence type="ECO:0000313" key="3">
    <source>
        <dbReference type="EMBL" id="CAL8109672.1"/>
    </source>
</evidence>
<keyword evidence="4" id="KW-1185">Reference proteome</keyword>
<comment type="caution">
    <text evidence="3">The sequence shown here is derived from an EMBL/GenBank/DDBJ whole genome shotgun (WGS) entry which is preliminary data.</text>
</comment>
<keyword evidence="2" id="KW-0812">Transmembrane</keyword>
<evidence type="ECO:0000256" key="1">
    <source>
        <dbReference type="SAM" id="Coils"/>
    </source>
</evidence>
<accession>A0ABP1QPB5</accession>